<dbReference type="Gene3D" id="3.40.50.720">
    <property type="entry name" value="NAD(P)-binding Rossmann-like Domain"/>
    <property type="match status" value="1"/>
</dbReference>
<dbReference type="Gene3D" id="3.30.1780.10">
    <property type="entry name" value="ornithine cyclodeaminase, domain 1"/>
    <property type="match status" value="1"/>
</dbReference>
<dbReference type="PANTHER" id="PTHR13812:SF19">
    <property type="entry name" value="KETIMINE REDUCTASE MU-CRYSTALLIN"/>
    <property type="match status" value="1"/>
</dbReference>
<dbReference type="Proteomes" id="UP000809910">
    <property type="component" value="Unassembled WGS sequence"/>
</dbReference>
<name>A0ABS1WC36_9GAMM</name>
<accession>A0ABS1WC36</accession>
<dbReference type="InterPro" id="IPR023401">
    <property type="entry name" value="ODC_N"/>
</dbReference>
<sequence>MSIKFLSATDVKQCITMGDAIDAMEHAFLQLANQQVIMPLRTTVAIKKERATTHIMPAFFKQEKQLGMKVVSLFPNNATLNLPAINGVILLLDATTGEPKALMDASYLTALRTGAVSGLATRLLAREDASHVAIIGSGVQALTQLEAVAHVRPIQQVSVWSRTHEHALAFASQIEHRFDTQVCRNIHQTTCNADVICTATNSTEPLIHLENIKKDAHINAIGSHSRTMHEIAPEIFKHATTVVDQHEAAFAEAGEIIAAIEAGLLNTASILELGSLLKTKESKLKQQLTVFKSVGLAIQDISIAEKVYENAQKCQLGQCFDLS</sequence>
<dbReference type="RefSeq" id="WP_203108358.1">
    <property type="nucleotide sequence ID" value="NZ_JADOBG010000006.1"/>
</dbReference>
<dbReference type="PANTHER" id="PTHR13812">
    <property type="entry name" value="KETIMINE REDUCTASE MU-CRYSTALLIN"/>
    <property type="match status" value="1"/>
</dbReference>
<dbReference type="PIRSF" id="PIRSF001439">
    <property type="entry name" value="CryM"/>
    <property type="match status" value="1"/>
</dbReference>
<organism evidence="1 2">
    <name type="scientific">Legionella bononiensis</name>
    <dbReference type="NCBI Taxonomy" id="2793102"/>
    <lineage>
        <taxon>Bacteria</taxon>
        <taxon>Pseudomonadati</taxon>
        <taxon>Pseudomonadota</taxon>
        <taxon>Gammaproteobacteria</taxon>
        <taxon>Legionellales</taxon>
        <taxon>Legionellaceae</taxon>
        <taxon>Legionella</taxon>
    </lineage>
</organism>
<reference evidence="1 2" key="1">
    <citation type="submission" date="2020-12" db="EMBL/GenBank/DDBJ databases">
        <title>WGS of Legionella: environmental sample.</title>
        <authorList>
            <person name="Cristino S."/>
            <person name="Girolamini L."/>
            <person name="Salaris S."/>
            <person name="Pascale M.R."/>
            <person name="Mazzotta M."/>
            <person name="Orsini M."/>
            <person name="Grottola A."/>
        </authorList>
    </citation>
    <scope>NUCLEOTIDE SEQUENCE [LARGE SCALE GENOMIC DNA]</scope>
    <source>
        <strain evidence="1 2">30cs62</strain>
    </source>
</reference>
<dbReference type="InterPro" id="IPR003462">
    <property type="entry name" value="ODC_Mu_crystall"/>
</dbReference>
<gene>
    <name evidence="1" type="ORF">I5282_10070</name>
</gene>
<keyword evidence="2" id="KW-1185">Reference proteome</keyword>
<evidence type="ECO:0000313" key="1">
    <source>
        <dbReference type="EMBL" id="MBL7526916.1"/>
    </source>
</evidence>
<dbReference type="InterPro" id="IPR036291">
    <property type="entry name" value="NAD(P)-bd_dom_sf"/>
</dbReference>
<protein>
    <submittedName>
        <fullName evidence="1">Ornithine cyclodeaminase family protein</fullName>
    </submittedName>
</protein>
<evidence type="ECO:0000313" key="2">
    <source>
        <dbReference type="Proteomes" id="UP000809910"/>
    </source>
</evidence>
<dbReference type="SUPFAM" id="SSF51735">
    <property type="entry name" value="NAD(P)-binding Rossmann-fold domains"/>
    <property type="match status" value="1"/>
</dbReference>
<dbReference type="Pfam" id="PF02423">
    <property type="entry name" value="OCD_Mu_crystall"/>
    <property type="match status" value="1"/>
</dbReference>
<comment type="caution">
    <text evidence="1">The sequence shown here is derived from an EMBL/GenBank/DDBJ whole genome shotgun (WGS) entry which is preliminary data.</text>
</comment>
<proteinExistence type="predicted"/>
<dbReference type="EMBL" id="JADWVN010000018">
    <property type="protein sequence ID" value="MBL7526916.1"/>
    <property type="molecule type" value="Genomic_DNA"/>
</dbReference>